<protein>
    <recommendedName>
        <fullName evidence="8">Adenosine deaminase domain-containing protein</fullName>
    </recommendedName>
</protein>
<organism evidence="9 10">
    <name type="scientific">Chaetomium fimeti</name>
    <dbReference type="NCBI Taxonomy" id="1854472"/>
    <lineage>
        <taxon>Eukaryota</taxon>
        <taxon>Fungi</taxon>
        <taxon>Dikarya</taxon>
        <taxon>Ascomycota</taxon>
        <taxon>Pezizomycotina</taxon>
        <taxon>Sordariomycetes</taxon>
        <taxon>Sordariomycetidae</taxon>
        <taxon>Sordariales</taxon>
        <taxon>Chaetomiaceae</taxon>
        <taxon>Chaetomium</taxon>
    </lineage>
</organism>
<keyword evidence="6" id="KW-0546">Nucleotide metabolism</keyword>
<feature type="domain" description="Adenosine deaminase" evidence="8">
    <location>
        <begin position="15"/>
        <end position="369"/>
    </location>
</feature>
<dbReference type="SUPFAM" id="SSF51556">
    <property type="entry name" value="Metallo-dependent hydrolases"/>
    <property type="match status" value="1"/>
</dbReference>
<proteinExistence type="inferred from homology"/>
<keyword evidence="3" id="KW-0479">Metal-binding</keyword>
<dbReference type="PANTHER" id="PTHR11409:SF42">
    <property type="entry name" value="ADENOSINE DEAMINASE-LIKE PROTEIN"/>
    <property type="match status" value="1"/>
</dbReference>
<evidence type="ECO:0000256" key="7">
    <source>
        <dbReference type="ARBA" id="ARBA00048787"/>
    </source>
</evidence>
<dbReference type="GO" id="GO:0046103">
    <property type="term" value="P:inosine biosynthetic process"/>
    <property type="evidence" value="ECO:0007669"/>
    <property type="project" value="TreeGrafter"/>
</dbReference>
<dbReference type="InterPro" id="IPR001365">
    <property type="entry name" value="A_deaminase_dom"/>
</dbReference>
<comment type="cofactor">
    <cofactor evidence="1">
        <name>Zn(2+)</name>
        <dbReference type="ChEBI" id="CHEBI:29105"/>
    </cofactor>
</comment>
<comment type="similarity">
    <text evidence="2">Belongs to the metallo-dependent hydrolases superfamily. Adenosine and AMP deaminases family.</text>
</comment>
<accession>A0AAE0HFS1</accession>
<dbReference type="Proteomes" id="UP001278766">
    <property type="component" value="Unassembled WGS sequence"/>
</dbReference>
<dbReference type="EMBL" id="JAUEPN010000004">
    <property type="protein sequence ID" value="KAK3295747.1"/>
    <property type="molecule type" value="Genomic_DNA"/>
</dbReference>
<evidence type="ECO:0000256" key="6">
    <source>
        <dbReference type="ARBA" id="ARBA00023080"/>
    </source>
</evidence>
<keyword evidence="4" id="KW-0378">Hydrolase</keyword>
<dbReference type="GO" id="GO:0004000">
    <property type="term" value="F:adenosine deaminase activity"/>
    <property type="evidence" value="ECO:0007669"/>
    <property type="project" value="TreeGrafter"/>
</dbReference>
<dbReference type="GO" id="GO:0009117">
    <property type="term" value="P:nucleotide metabolic process"/>
    <property type="evidence" value="ECO:0007669"/>
    <property type="project" value="UniProtKB-KW"/>
</dbReference>
<reference evidence="9" key="2">
    <citation type="submission" date="2023-06" db="EMBL/GenBank/DDBJ databases">
        <authorList>
            <consortium name="Lawrence Berkeley National Laboratory"/>
            <person name="Haridas S."/>
            <person name="Hensen N."/>
            <person name="Bonometti L."/>
            <person name="Westerberg I."/>
            <person name="Brannstrom I.O."/>
            <person name="Guillou S."/>
            <person name="Cros-Aarteil S."/>
            <person name="Calhoun S."/>
            <person name="Kuo A."/>
            <person name="Mondo S."/>
            <person name="Pangilinan J."/>
            <person name="Riley R."/>
            <person name="Labutti K."/>
            <person name="Andreopoulos B."/>
            <person name="Lipzen A."/>
            <person name="Chen C."/>
            <person name="Yanf M."/>
            <person name="Daum C."/>
            <person name="Ng V."/>
            <person name="Clum A."/>
            <person name="Steindorff A."/>
            <person name="Ohm R."/>
            <person name="Martin F."/>
            <person name="Silar P."/>
            <person name="Natvig D."/>
            <person name="Lalanne C."/>
            <person name="Gautier V."/>
            <person name="Ament-Velasquez S.L."/>
            <person name="Kruys A."/>
            <person name="Hutchinson M.I."/>
            <person name="Powell A.J."/>
            <person name="Barry K."/>
            <person name="Miller A.N."/>
            <person name="Grigoriev I.V."/>
            <person name="Debuchy R."/>
            <person name="Gladieux P."/>
            <person name="Thoren M.H."/>
            <person name="Johannesson H."/>
        </authorList>
    </citation>
    <scope>NUCLEOTIDE SEQUENCE</scope>
    <source>
        <strain evidence="9">CBS 168.71</strain>
    </source>
</reference>
<dbReference type="Pfam" id="PF00962">
    <property type="entry name" value="A_deaminase"/>
    <property type="match status" value="1"/>
</dbReference>
<evidence type="ECO:0000256" key="5">
    <source>
        <dbReference type="ARBA" id="ARBA00022833"/>
    </source>
</evidence>
<comment type="catalytic activity">
    <reaction evidence="7">
        <text>N(6)-methyl-AMP + H2O + H(+) = IMP + methylamine</text>
        <dbReference type="Rhea" id="RHEA:16001"/>
        <dbReference type="ChEBI" id="CHEBI:15377"/>
        <dbReference type="ChEBI" id="CHEBI:15378"/>
        <dbReference type="ChEBI" id="CHEBI:58053"/>
        <dbReference type="ChEBI" id="CHEBI:59338"/>
        <dbReference type="ChEBI" id="CHEBI:144842"/>
    </reaction>
    <physiologicalReaction direction="left-to-right" evidence="7">
        <dbReference type="Rhea" id="RHEA:16002"/>
    </physiologicalReaction>
</comment>
<evidence type="ECO:0000313" key="10">
    <source>
        <dbReference type="Proteomes" id="UP001278766"/>
    </source>
</evidence>
<keyword evidence="5" id="KW-0862">Zinc</keyword>
<dbReference type="CDD" id="cd00443">
    <property type="entry name" value="ADA_AMPD"/>
    <property type="match status" value="1"/>
</dbReference>
<dbReference type="Gene3D" id="3.20.20.140">
    <property type="entry name" value="Metal-dependent hydrolases"/>
    <property type="match status" value="1"/>
</dbReference>
<dbReference type="GeneID" id="87835428"/>
<comment type="caution">
    <text evidence="9">The sequence shown here is derived from an EMBL/GenBank/DDBJ whole genome shotgun (WGS) entry which is preliminary data.</text>
</comment>
<dbReference type="GO" id="GO:0006154">
    <property type="term" value="P:adenosine catabolic process"/>
    <property type="evidence" value="ECO:0007669"/>
    <property type="project" value="TreeGrafter"/>
</dbReference>
<evidence type="ECO:0000313" key="9">
    <source>
        <dbReference type="EMBL" id="KAK3295747.1"/>
    </source>
</evidence>
<evidence type="ECO:0000256" key="4">
    <source>
        <dbReference type="ARBA" id="ARBA00022801"/>
    </source>
</evidence>
<name>A0AAE0HFS1_9PEZI</name>
<gene>
    <name evidence="9" type="ORF">B0H64DRAFT_153355</name>
</gene>
<dbReference type="AlphaFoldDB" id="A0AAE0HFS1"/>
<keyword evidence="10" id="KW-1185">Reference proteome</keyword>
<dbReference type="InterPro" id="IPR032466">
    <property type="entry name" value="Metal_Hydrolase"/>
</dbReference>
<dbReference type="InterPro" id="IPR006330">
    <property type="entry name" value="Ado/ade_deaminase"/>
</dbReference>
<dbReference type="RefSeq" id="XP_062659261.1">
    <property type="nucleotide sequence ID" value="XM_062798480.1"/>
</dbReference>
<sequence>MPGSNTAVLDYTALPKIELHAHLSGSISRQCLHEVWLTKKAAGETNLQDPLVEMPPEKHDYDLKTKTAKLRTNQTPTSFFPLFSSYIYNLVNDAAALRHTTLAVLRDFAADGVVYLELRTTPRAMPAAGLTEAGYVQTILDAIAEYESGSQSEGGVVGEAAGEVGLRTKLILSVDRRHSPAQAARVLALARQFLGRGVVGIDLCGDPATPVNPALSPVFEEARRVPGLGMTLHFAEAECSASDAELDMLLGWRPDRIGHVICVSERVRQEILKRPGIGLELCLSCNVHAGMVCGGFEGHHFGDWWKIQETVVALSTDDVGVFESPLSNEYALVAQHFGLSRAQICALVIRGVDIIFGGEEEKRRLRDILWKE</sequence>
<dbReference type="PANTHER" id="PTHR11409">
    <property type="entry name" value="ADENOSINE DEAMINASE"/>
    <property type="match status" value="1"/>
</dbReference>
<reference evidence="9" key="1">
    <citation type="journal article" date="2023" name="Mol. Phylogenet. Evol.">
        <title>Genome-scale phylogeny and comparative genomics of the fungal order Sordariales.</title>
        <authorList>
            <person name="Hensen N."/>
            <person name="Bonometti L."/>
            <person name="Westerberg I."/>
            <person name="Brannstrom I.O."/>
            <person name="Guillou S."/>
            <person name="Cros-Aarteil S."/>
            <person name="Calhoun S."/>
            <person name="Haridas S."/>
            <person name="Kuo A."/>
            <person name="Mondo S."/>
            <person name="Pangilinan J."/>
            <person name="Riley R."/>
            <person name="LaButti K."/>
            <person name="Andreopoulos B."/>
            <person name="Lipzen A."/>
            <person name="Chen C."/>
            <person name="Yan M."/>
            <person name="Daum C."/>
            <person name="Ng V."/>
            <person name="Clum A."/>
            <person name="Steindorff A."/>
            <person name="Ohm R.A."/>
            <person name="Martin F."/>
            <person name="Silar P."/>
            <person name="Natvig D.O."/>
            <person name="Lalanne C."/>
            <person name="Gautier V."/>
            <person name="Ament-Velasquez S.L."/>
            <person name="Kruys A."/>
            <person name="Hutchinson M.I."/>
            <person name="Powell A.J."/>
            <person name="Barry K."/>
            <person name="Miller A.N."/>
            <person name="Grigoriev I.V."/>
            <person name="Debuchy R."/>
            <person name="Gladieux P."/>
            <person name="Hiltunen Thoren M."/>
            <person name="Johannesson H."/>
        </authorList>
    </citation>
    <scope>NUCLEOTIDE SEQUENCE</scope>
    <source>
        <strain evidence="9">CBS 168.71</strain>
    </source>
</reference>
<evidence type="ECO:0000259" key="8">
    <source>
        <dbReference type="Pfam" id="PF00962"/>
    </source>
</evidence>
<evidence type="ECO:0000256" key="2">
    <source>
        <dbReference type="ARBA" id="ARBA00006676"/>
    </source>
</evidence>
<evidence type="ECO:0000256" key="3">
    <source>
        <dbReference type="ARBA" id="ARBA00022723"/>
    </source>
</evidence>
<dbReference type="GO" id="GO:0046872">
    <property type="term" value="F:metal ion binding"/>
    <property type="evidence" value="ECO:0007669"/>
    <property type="project" value="UniProtKB-KW"/>
</dbReference>
<evidence type="ECO:0000256" key="1">
    <source>
        <dbReference type="ARBA" id="ARBA00001947"/>
    </source>
</evidence>